<reference evidence="1" key="1">
    <citation type="submission" date="2019-04" db="EMBL/GenBank/DDBJ databases">
        <authorList>
            <person name="Brambilla D."/>
        </authorList>
    </citation>
    <scope>NUCLEOTIDE SEQUENCE</scope>
    <source>
        <strain evidence="1">BAL1</strain>
    </source>
</reference>
<protein>
    <submittedName>
        <fullName evidence="1">Uncharacterized protein</fullName>
    </submittedName>
</protein>
<evidence type="ECO:0000313" key="1">
    <source>
        <dbReference type="EMBL" id="VHO06567.1"/>
    </source>
</evidence>
<sequence>MAVSVAARQCFEQSLAIMAAKYVLARFLLLTGNEQAG</sequence>
<name>A0A486XVH8_9GAMM</name>
<organism evidence="1">
    <name type="scientific">Rheinheimera sp. BAL341</name>
    <dbReference type="NCBI Taxonomy" id="1708203"/>
    <lineage>
        <taxon>Bacteria</taxon>
        <taxon>Pseudomonadati</taxon>
        <taxon>Pseudomonadota</taxon>
        <taxon>Gammaproteobacteria</taxon>
        <taxon>Chromatiales</taxon>
        <taxon>Chromatiaceae</taxon>
        <taxon>Rheinheimera</taxon>
    </lineage>
</organism>
<dbReference type="EMBL" id="CAAJGR010000034">
    <property type="protein sequence ID" value="VHO06567.1"/>
    <property type="molecule type" value="Genomic_DNA"/>
</dbReference>
<dbReference type="AlphaFoldDB" id="A0A486XVH8"/>
<accession>A0A486XVH8</accession>
<proteinExistence type="predicted"/>
<gene>
    <name evidence="1" type="ORF">BAL341_3581</name>
</gene>